<dbReference type="AlphaFoldDB" id="A0A7S2G5I9"/>
<name>A0A7S2G5I9_9EUKA</name>
<accession>A0A7S2G5I9</accession>
<gene>
    <name evidence="1" type="ORF">CBRE1094_LOCUS11219</name>
</gene>
<proteinExistence type="predicted"/>
<sequence length="331" mass="38026">MAAVQEAEKKDEENGKSDAHMAFDVSMRGMLRMVDESLSKFEKELQLSDSPIDSGRFYYRKVGSIDVAHLMKLMGCKGKPEKHPSLNYEIGYWEKGLIDEDTECYYDYSQTLDSYCRWMGKDVPHFLAKDAFIMTGGKVDETKNKGIREETEEIPGRPFKLPDGTVVKRNIEIRADWVKYIRRRFEKKADKVLQYMLSLKKELIEQTYHGGANYSMPILLWDKQNHKEASPEQKMALLMRGMNLRHERKLTTAVAEQATAAVTAPDKELEMAKQWAGMQAEAAKSANKATSLECLVEEKYSGKSFDDKDNNLLHWVPPQLWQALTLYLSKS</sequence>
<evidence type="ECO:0000313" key="1">
    <source>
        <dbReference type="EMBL" id="CAD9434145.1"/>
    </source>
</evidence>
<organism evidence="1">
    <name type="scientific">Haptolina brevifila</name>
    <dbReference type="NCBI Taxonomy" id="156173"/>
    <lineage>
        <taxon>Eukaryota</taxon>
        <taxon>Haptista</taxon>
        <taxon>Haptophyta</taxon>
        <taxon>Prymnesiophyceae</taxon>
        <taxon>Prymnesiales</taxon>
        <taxon>Prymnesiaceae</taxon>
        <taxon>Haptolina</taxon>
    </lineage>
</organism>
<protein>
    <submittedName>
        <fullName evidence="1">Uncharacterized protein</fullName>
    </submittedName>
</protein>
<reference evidence="1" key="1">
    <citation type="submission" date="2021-01" db="EMBL/GenBank/DDBJ databases">
        <authorList>
            <person name="Corre E."/>
            <person name="Pelletier E."/>
            <person name="Niang G."/>
            <person name="Scheremetjew M."/>
            <person name="Finn R."/>
            <person name="Kale V."/>
            <person name="Holt S."/>
            <person name="Cochrane G."/>
            <person name="Meng A."/>
            <person name="Brown T."/>
            <person name="Cohen L."/>
        </authorList>
    </citation>
    <scope>NUCLEOTIDE SEQUENCE</scope>
    <source>
        <strain evidence="1">UTEX LB 985</strain>
    </source>
</reference>
<dbReference type="EMBL" id="HBGU01020512">
    <property type="protein sequence ID" value="CAD9434145.1"/>
    <property type="molecule type" value="Transcribed_RNA"/>
</dbReference>